<dbReference type="InterPro" id="IPR013087">
    <property type="entry name" value="Znf_C2H2_type"/>
</dbReference>
<dbReference type="STRING" id="70415.A0A5S6QYK6"/>
<evidence type="ECO:0000259" key="3">
    <source>
        <dbReference type="PROSITE" id="PS50157"/>
    </source>
</evidence>
<dbReference type="GO" id="GO:0040029">
    <property type="term" value="P:epigenetic regulation of gene expression"/>
    <property type="evidence" value="ECO:0007669"/>
    <property type="project" value="TreeGrafter"/>
</dbReference>
<dbReference type="PRINTS" id="PR01270">
    <property type="entry name" value="HDASUPER"/>
</dbReference>
<organism evidence="4 5">
    <name type="scientific">Trichuris muris</name>
    <name type="common">Mouse whipworm</name>
    <dbReference type="NCBI Taxonomy" id="70415"/>
    <lineage>
        <taxon>Eukaryota</taxon>
        <taxon>Metazoa</taxon>
        <taxon>Ecdysozoa</taxon>
        <taxon>Nematoda</taxon>
        <taxon>Enoplea</taxon>
        <taxon>Dorylaimia</taxon>
        <taxon>Trichinellida</taxon>
        <taxon>Trichuridae</taxon>
        <taxon>Trichuris</taxon>
    </lineage>
</organism>
<dbReference type="WBParaSite" id="TMUE_3000012340.1">
    <property type="protein sequence ID" value="TMUE_3000012340.1"/>
    <property type="gene ID" value="WBGene00294485"/>
</dbReference>
<feature type="domain" description="C2H2-type" evidence="3">
    <location>
        <begin position="1055"/>
        <end position="1082"/>
    </location>
</feature>
<dbReference type="InterPro" id="IPR036236">
    <property type="entry name" value="Znf_C2H2_sf"/>
</dbReference>
<dbReference type="GO" id="GO:0000118">
    <property type="term" value="C:histone deacetylase complex"/>
    <property type="evidence" value="ECO:0007669"/>
    <property type="project" value="TreeGrafter"/>
</dbReference>
<dbReference type="PANTHER" id="PTHR10625:SF38">
    <property type="entry name" value="HISTONE DEACETYLASE 6, ISOFORM G"/>
    <property type="match status" value="1"/>
</dbReference>
<name>A0A5S6QYK6_TRIMR</name>
<feature type="domain" description="C2H2-type" evidence="3">
    <location>
        <begin position="1027"/>
        <end position="1054"/>
    </location>
</feature>
<keyword evidence="2" id="KW-0863">Zinc-finger</keyword>
<dbReference type="Gene3D" id="3.40.800.20">
    <property type="entry name" value="Histone deacetylase domain"/>
    <property type="match status" value="1"/>
</dbReference>
<dbReference type="Proteomes" id="UP000046395">
    <property type="component" value="Unassembled WGS sequence"/>
</dbReference>
<evidence type="ECO:0000313" key="4">
    <source>
        <dbReference type="Proteomes" id="UP000046395"/>
    </source>
</evidence>
<dbReference type="InterPro" id="IPR023696">
    <property type="entry name" value="Ureohydrolase_dom_sf"/>
</dbReference>
<dbReference type="PROSITE" id="PS50157">
    <property type="entry name" value="ZINC_FINGER_C2H2_2"/>
    <property type="match status" value="3"/>
</dbReference>
<dbReference type="InterPro" id="IPR000286">
    <property type="entry name" value="HDACs"/>
</dbReference>
<keyword evidence="2" id="KW-0862">Zinc</keyword>
<dbReference type="GO" id="GO:0008270">
    <property type="term" value="F:zinc ion binding"/>
    <property type="evidence" value="ECO:0007669"/>
    <property type="project" value="UniProtKB-KW"/>
</dbReference>
<dbReference type="SUPFAM" id="SSF57667">
    <property type="entry name" value="beta-beta-alpha zinc fingers"/>
    <property type="match status" value="1"/>
</dbReference>
<keyword evidence="4" id="KW-1185">Reference proteome</keyword>
<dbReference type="PANTHER" id="PTHR10625">
    <property type="entry name" value="HISTONE DEACETYLASE HDAC1-RELATED"/>
    <property type="match status" value="1"/>
</dbReference>
<dbReference type="InterPro" id="IPR023801">
    <property type="entry name" value="His_deacetylse_dom"/>
</dbReference>
<dbReference type="GO" id="GO:0141221">
    <property type="term" value="F:histone deacetylase activity, hydrolytic mechanism"/>
    <property type="evidence" value="ECO:0007669"/>
    <property type="project" value="UniProtKB-EC"/>
</dbReference>
<feature type="domain" description="C2H2-type" evidence="3">
    <location>
        <begin position="1087"/>
        <end position="1110"/>
    </location>
</feature>
<dbReference type="Pfam" id="PF00096">
    <property type="entry name" value="zf-C2H2"/>
    <property type="match status" value="1"/>
</dbReference>
<reference evidence="5" key="1">
    <citation type="submission" date="2019-12" db="UniProtKB">
        <authorList>
            <consortium name="WormBaseParasite"/>
        </authorList>
    </citation>
    <scope>IDENTIFICATION</scope>
</reference>
<dbReference type="Gene3D" id="3.30.160.60">
    <property type="entry name" value="Classic Zinc Finger"/>
    <property type="match status" value="2"/>
</dbReference>
<evidence type="ECO:0000256" key="1">
    <source>
        <dbReference type="ARBA" id="ARBA00048287"/>
    </source>
</evidence>
<evidence type="ECO:0000256" key="2">
    <source>
        <dbReference type="PROSITE-ProRule" id="PRU00042"/>
    </source>
</evidence>
<protein>
    <submittedName>
        <fullName evidence="5">C2H2-type domain-containing protein</fullName>
    </submittedName>
</protein>
<dbReference type="AlphaFoldDB" id="A0A5S6QYK6"/>
<dbReference type="Pfam" id="PF00850">
    <property type="entry name" value="Hist_deacetyl"/>
    <property type="match status" value="1"/>
</dbReference>
<sequence length="1122" mass="125894">MNNAVFPAEEKERTVVIPAYLTQREMESHECIWYTDHVECPARLKETIHHCENLGLLARMKHLPFQPCDPEEVSLFHSRRYVKRIARTAKMEKEQLKEICDKYDSVYMCRKSYECALLASGAVVEATRAVVGGKCAGAIALVRPPGHHATRKEANGFCIFNNVGVAAAYALKHLGVKRILIVDWDVHYGQGVQQAFYKRSDVLCISVHRHEHGKFWPFMEEAEHYRIGHSAGKGFNVNIPLNQVNLRDVDYLAIFWHVVLPIAAEYKPDLVFVNAGFDAAVGCPEGHMLLSPQVFGHLTNMLISVAGNRLVVALEGGYCIESLSWSVSCVMQALLRDPIYDIGSVNLAVNPAVAKIIHLIALKLRNHWKCMRAFARTLNSTLKKAGASVYCLSTPDFLGSSKYVQSEENVKAGSLSNPEHLTSALRKLEQRALKSSEPPIPRVHFHVINEGSSMTLSSTTFAELSISHRLRSRINCTLSEINSIRLVPTPRKRTRLQNYTELMYTVGQIVNSITEQKMQSGCIAGDLPYSCVQNTLTTLVSTMSGHNVRRPLIISTTGNMMSFALKRANNACCLWINAAFIAVNEMSKSDLKVASTSEEESSDDDSFFVEVELPPSSLKAADRHFILQQLILPLAYAHNPDFIVVELDFHNSFLCDIRPSFYWFMISNLMALASGRLLVFASAWGAISQVEEYLLSVLSPLAGSNPPFVKVAESSSCSGHLLPTKRVRRANPYCQMTDPPKIWRPSTTMVATAPWTMSHVANIIRTLTVGFKKEKRLLQNEAAVKQLHNSRVDSEERSSGETNRWSTFRWRQSAHYACLKIAGCFPFCKRSFDYGSSVSVNAGYARRTILNRSLPSRWGGPLALATCAFTWVRGRRCGLNDRLSYVRLPCSTCADCRLIMLRISTCNQPLYNSVCRRSPTVPFNAMSPLFSPTFLWPWISGPICPYNARHEQNQYSKRAPAKKLFRPWQDGDDDATLFEVQQLNPPMEMNPKDMLQLSSCLKNGNDDLSKSTIEIVATSLGKTSDGHRCIYCGKLYSRKYGLKIHLRTHTGFKPLKCKICQRAFGDPSNLNKHARLHTIEMCGQSTLKCQFCGKCLVRKRDLDRHISSRHQEYVSGAPGAIM</sequence>
<dbReference type="SUPFAM" id="SSF52768">
    <property type="entry name" value="Arginase/deacetylase"/>
    <property type="match status" value="1"/>
</dbReference>
<dbReference type="SMART" id="SM00355">
    <property type="entry name" value="ZnF_C2H2"/>
    <property type="match status" value="3"/>
</dbReference>
<dbReference type="PROSITE" id="PS00028">
    <property type="entry name" value="ZINC_FINGER_C2H2_1"/>
    <property type="match status" value="3"/>
</dbReference>
<comment type="catalytic activity">
    <reaction evidence="1">
        <text>N(6)-acetyl-L-lysyl-[histone] + H2O = L-lysyl-[histone] + acetate</text>
        <dbReference type="Rhea" id="RHEA:58196"/>
        <dbReference type="Rhea" id="RHEA-COMP:9845"/>
        <dbReference type="Rhea" id="RHEA-COMP:11338"/>
        <dbReference type="ChEBI" id="CHEBI:15377"/>
        <dbReference type="ChEBI" id="CHEBI:29969"/>
        <dbReference type="ChEBI" id="CHEBI:30089"/>
        <dbReference type="ChEBI" id="CHEBI:61930"/>
        <dbReference type="EC" id="3.5.1.98"/>
    </reaction>
</comment>
<keyword evidence="2" id="KW-0479">Metal-binding</keyword>
<proteinExistence type="predicted"/>
<dbReference type="InterPro" id="IPR037138">
    <property type="entry name" value="His_deacetylse_dom_sf"/>
</dbReference>
<dbReference type="FunFam" id="3.30.160.60:FF:000616">
    <property type="entry name" value="PR domain zinc finger protein 13"/>
    <property type="match status" value="1"/>
</dbReference>
<accession>A0A5S6QYK6</accession>
<evidence type="ECO:0000313" key="5">
    <source>
        <dbReference type="WBParaSite" id="TMUE_3000012340.1"/>
    </source>
</evidence>